<evidence type="ECO:0000313" key="2">
    <source>
        <dbReference type="EMBL" id="PZQ97172.1"/>
    </source>
</evidence>
<feature type="domain" description="N-acetyltransferase" evidence="1">
    <location>
        <begin position="31"/>
        <end position="166"/>
    </location>
</feature>
<dbReference type="InterPro" id="IPR000182">
    <property type="entry name" value="GNAT_dom"/>
</dbReference>
<dbReference type="InterPro" id="IPR051531">
    <property type="entry name" value="N-acetyltransferase"/>
</dbReference>
<dbReference type="Pfam" id="PF13302">
    <property type="entry name" value="Acetyltransf_3"/>
    <property type="match status" value="1"/>
</dbReference>
<dbReference type="EMBL" id="QFQS01000003">
    <property type="protein sequence ID" value="PZQ97172.1"/>
    <property type="molecule type" value="Genomic_DNA"/>
</dbReference>
<name>A0A2W5S852_CERSP</name>
<dbReference type="PANTHER" id="PTHR43792:SF1">
    <property type="entry name" value="N-ACETYLTRANSFERASE DOMAIN-CONTAINING PROTEIN"/>
    <property type="match status" value="1"/>
</dbReference>
<dbReference type="Gene3D" id="3.40.630.30">
    <property type="match status" value="1"/>
</dbReference>
<dbReference type="SUPFAM" id="SSF55729">
    <property type="entry name" value="Acyl-CoA N-acyltransferases (Nat)"/>
    <property type="match status" value="1"/>
</dbReference>
<dbReference type="Proteomes" id="UP000248975">
    <property type="component" value="Unassembled WGS sequence"/>
</dbReference>
<organism evidence="2 3">
    <name type="scientific">Cereibacter sphaeroides</name>
    <name type="common">Rhodobacter sphaeroides</name>
    <dbReference type="NCBI Taxonomy" id="1063"/>
    <lineage>
        <taxon>Bacteria</taxon>
        <taxon>Pseudomonadati</taxon>
        <taxon>Pseudomonadota</taxon>
        <taxon>Alphaproteobacteria</taxon>
        <taxon>Rhodobacterales</taxon>
        <taxon>Paracoccaceae</taxon>
        <taxon>Cereibacter</taxon>
    </lineage>
</organism>
<reference evidence="2 3" key="1">
    <citation type="submission" date="2017-08" db="EMBL/GenBank/DDBJ databases">
        <title>Infants hospitalized years apart are colonized by the same room-sourced microbial strains.</title>
        <authorList>
            <person name="Brooks B."/>
            <person name="Olm M.R."/>
            <person name="Firek B.A."/>
            <person name="Baker R."/>
            <person name="Thomas B.C."/>
            <person name="Morowitz M.J."/>
            <person name="Banfield J.F."/>
        </authorList>
    </citation>
    <scope>NUCLEOTIDE SEQUENCE [LARGE SCALE GENOMIC DNA]</scope>
    <source>
        <strain evidence="2">S2_003_000_R2_11</strain>
    </source>
</reference>
<accession>A0A2W5S852</accession>
<evidence type="ECO:0000259" key="1">
    <source>
        <dbReference type="Pfam" id="PF13302"/>
    </source>
</evidence>
<dbReference type="GO" id="GO:0016747">
    <property type="term" value="F:acyltransferase activity, transferring groups other than amino-acyl groups"/>
    <property type="evidence" value="ECO:0007669"/>
    <property type="project" value="InterPro"/>
</dbReference>
<keyword evidence="2" id="KW-0808">Transferase</keyword>
<gene>
    <name evidence="2" type="ORF">DI533_13625</name>
</gene>
<dbReference type="PANTHER" id="PTHR43792">
    <property type="entry name" value="GNAT FAMILY, PUTATIVE (AFU_ORTHOLOGUE AFUA_3G00765)-RELATED-RELATED"/>
    <property type="match status" value="1"/>
</dbReference>
<evidence type="ECO:0000313" key="3">
    <source>
        <dbReference type="Proteomes" id="UP000248975"/>
    </source>
</evidence>
<sequence>MTFPWENSPAGPAAALATGISSAIPTIATTRLRLRPPRIGDFQGYASIVTTERGRHMGGPMTREEAWLDFNHLAAGWLLRGHGLWSVERLSGEALVGFVLVNHEFGDAEPELGFLLLDGEEGKGYATEAAQAARHFAFGILGWRSLVSYIDAANARSVALAERLGAALDADASIDDLLVYRHIRAEGAK</sequence>
<dbReference type="AlphaFoldDB" id="A0A2W5S852"/>
<comment type="caution">
    <text evidence="2">The sequence shown here is derived from an EMBL/GenBank/DDBJ whole genome shotgun (WGS) entry which is preliminary data.</text>
</comment>
<dbReference type="InterPro" id="IPR016181">
    <property type="entry name" value="Acyl_CoA_acyltransferase"/>
</dbReference>
<protein>
    <submittedName>
        <fullName evidence="2">N-acetyltransferase</fullName>
    </submittedName>
</protein>
<proteinExistence type="predicted"/>